<keyword evidence="1" id="KW-1133">Transmembrane helix</keyword>
<keyword evidence="1" id="KW-0472">Membrane</keyword>
<dbReference type="Proteomes" id="UP001221142">
    <property type="component" value="Unassembled WGS sequence"/>
</dbReference>
<dbReference type="EMBL" id="JARKIF010000049">
    <property type="protein sequence ID" value="KAJ7607536.1"/>
    <property type="molecule type" value="Genomic_DNA"/>
</dbReference>
<sequence>MAKSIEIVMSSRGKWYILCAVSVRLIASYIAILLAVSTFIAAKETPEISSAKHRDTSTKPQLVIAYVPLLLTAEVFLTFTTAYFLLKSRQAVPYSAGLLKALTVLAFQTAAPPALCALLIFLLSVSFPDGHRPRVTAPVASNTILPKVRFG</sequence>
<proteinExistence type="predicted"/>
<organism evidence="2 3">
    <name type="scientific">Roridomyces roridus</name>
    <dbReference type="NCBI Taxonomy" id="1738132"/>
    <lineage>
        <taxon>Eukaryota</taxon>
        <taxon>Fungi</taxon>
        <taxon>Dikarya</taxon>
        <taxon>Basidiomycota</taxon>
        <taxon>Agaricomycotina</taxon>
        <taxon>Agaricomycetes</taxon>
        <taxon>Agaricomycetidae</taxon>
        <taxon>Agaricales</taxon>
        <taxon>Marasmiineae</taxon>
        <taxon>Mycenaceae</taxon>
        <taxon>Roridomyces</taxon>
    </lineage>
</organism>
<feature type="transmembrane region" description="Helical" evidence="1">
    <location>
        <begin position="63"/>
        <end position="85"/>
    </location>
</feature>
<comment type="caution">
    <text evidence="2">The sequence shown here is derived from an EMBL/GenBank/DDBJ whole genome shotgun (WGS) entry which is preliminary data.</text>
</comment>
<evidence type="ECO:0000256" key="1">
    <source>
        <dbReference type="SAM" id="Phobius"/>
    </source>
</evidence>
<keyword evidence="1" id="KW-0812">Transmembrane</keyword>
<name>A0AAD7B1W5_9AGAR</name>
<feature type="transmembrane region" description="Helical" evidence="1">
    <location>
        <begin position="105"/>
        <end position="125"/>
    </location>
</feature>
<evidence type="ECO:0000313" key="2">
    <source>
        <dbReference type="EMBL" id="KAJ7607536.1"/>
    </source>
</evidence>
<gene>
    <name evidence="2" type="ORF">FB45DRAFT_1040218</name>
</gene>
<keyword evidence="3" id="KW-1185">Reference proteome</keyword>
<reference evidence="2" key="1">
    <citation type="submission" date="2023-03" db="EMBL/GenBank/DDBJ databases">
        <title>Massive genome expansion in bonnet fungi (Mycena s.s.) driven by repeated elements and novel gene families across ecological guilds.</title>
        <authorList>
            <consortium name="Lawrence Berkeley National Laboratory"/>
            <person name="Harder C.B."/>
            <person name="Miyauchi S."/>
            <person name="Viragh M."/>
            <person name="Kuo A."/>
            <person name="Thoen E."/>
            <person name="Andreopoulos B."/>
            <person name="Lu D."/>
            <person name="Skrede I."/>
            <person name="Drula E."/>
            <person name="Henrissat B."/>
            <person name="Morin E."/>
            <person name="Kohler A."/>
            <person name="Barry K."/>
            <person name="LaButti K."/>
            <person name="Morin E."/>
            <person name="Salamov A."/>
            <person name="Lipzen A."/>
            <person name="Mereny Z."/>
            <person name="Hegedus B."/>
            <person name="Baldrian P."/>
            <person name="Stursova M."/>
            <person name="Weitz H."/>
            <person name="Taylor A."/>
            <person name="Grigoriev I.V."/>
            <person name="Nagy L.G."/>
            <person name="Martin F."/>
            <person name="Kauserud H."/>
        </authorList>
    </citation>
    <scope>NUCLEOTIDE SEQUENCE</scope>
    <source>
        <strain evidence="2">9284</strain>
    </source>
</reference>
<protein>
    <submittedName>
        <fullName evidence="2">Uncharacterized protein</fullName>
    </submittedName>
</protein>
<feature type="transmembrane region" description="Helical" evidence="1">
    <location>
        <begin position="15"/>
        <end position="42"/>
    </location>
</feature>
<evidence type="ECO:0000313" key="3">
    <source>
        <dbReference type="Proteomes" id="UP001221142"/>
    </source>
</evidence>
<accession>A0AAD7B1W5</accession>
<dbReference type="AlphaFoldDB" id="A0AAD7B1W5"/>